<dbReference type="OrthoDB" id="10065911at2759"/>
<dbReference type="AlphaFoldDB" id="A0A8K0G6Z2"/>
<reference evidence="1" key="1">
    <citation type="submission" date="2019-08" db="EMBL/GenBank/DDBJ databases">
        <title>The genome of the North American firefly Photinus pyralis.</title>
        <authorList>
            <consortium name="Photinus pyralis genome working group"/>
            <person name="Fallon T.R."/>
            <person name="Sander Lower S.E."/>
            <person name="Weng J.-K."/>
        </authorList>
    </citation>
    <scope>NUCLEOTIDE SEQUENCE</scope>
    <source>
        <strain evidence="1">TRF0915ILg1</strain>
        <tissue evidence="1">Whole body</tissue>
    </source>
</reference>
<dbReference type="EMBL" id="VTPC01078000">
    <property type="protein sequence ID" value="KAF2888359.1"/>
    <property type="molecule type" value="Genomic_DNA"/>
</dbReference>
<dbReference type="Proteomes" id="UP000801492">
    <property type="component" value="Unassembled WGS sequence"/>
</dbReference>
<name>A0A8K0G6Z2_IGNLU</name>
<sequence length="211" mass="24635">MDNAEESRKEFAQVNTGKKRKRLGKMSDIINRLNIQSHVAGEDCKYARLKCFQNIPETARNRIIQNFNLMASVTEQNMYLCGLISLKLVKQQRHRKPKEEASFYDVAYSYRVRYVDNNNETKEIDVCYKAFSTLHGIGEKKLQVLQKSLKEHGEPKEWADALRSSGSKSSPFDVEEVSQKYFRSWTQLKVVKEHSRLFFTDQRILVHGRVP</sequence>
<organism evidence="1 2">
    <name type="scientific">Ignelater luminosus</name>
    <name type="common">Cucubano</name>
    <name type="synonym">Pyrophorus luminosus</name>
    <dbReference type="NCBI Taxonomy" id="2038154"/>
    <lineage>
        <taxon>Eukaryota</taxon>
        <taxon>Metazoa</taxon>
        <taxon>Ecdysozoa</taxon>
        <taxon>Arthropoda</taxon>
        <taxon>Hexapoda</taxon>
        <taxon>Insecta</taxon>
        <taxon>Pterygota</taxon>
        <taxon>Neoptera</taxon>
        <taxon>Endopterygota</taxon>
        <taxon>Coleoptera</taxon>
        <taxon>Polyphaga</taxon>
        <taxon>Elateriformia</taxon>
        <taxon>Elateroidea</taxon>
        <taxon>Elateridae</taxon>
        <taxon>Agrypninae</taxon>
        <taxon>Pyrophorini</taxon>
        <taxon>Ignelater</taxon>
    </lineage>
</organism>
<accession>A0A8K0G6Z2</accession>
<gene>
    <name evidence="1" type="ORF">ILUMI_17814</name>
</gene>
<comment type="caution">
    <text evidence="1">The sequence shown here is derived from an EMBL/GenBank/DDBJ whole genome shotgun (WGS) entry which is preliminary data.</text>
</comment>
<proteinExistence type="predicted"/>
<protein>
    <submittedName>
        <fullName evidence="1">Uncharacterized protein</fullName>
    </submittedName>
</protein>
<keyword evidence="2" id="KW-1185">Reference proteome</keyword>
<evidence type="ECO:0000313" key="2">
    <source>
        <dbReference type="Proteomes" id="UP000801492"/>
    </source>
</evidence>
<evidence type="ECO:0000313" key="1">
    <source>
        <dbReference type="EMBL" id="KAF2888359.1"/>
    </source>
</evidence>